<dbReference type="Pfam" id="PF00888">
    <property type="entry name" value="Cullin"/>
    <property type="match status" value="1"/>
</dbReference>
<evidence type="ECO:0000256" key="4">
    <source>
        <dbReference type="SAM" id="MobiDB-lite"/>
    </source>
</evidence>
<dbReference type="PROSITE" id="PS50069">
    <property type="entry name" value="CULLIN_2"/>
    <property type="match status" value="1"/>
</dbReference>
<evidence type="ECO:0000259" key="5">
    <source>
        <dbReference type="PROSITE" id="PS50069"/>
    </source>
</evidence>
<dbReference type="GO" id="GO:0006511">
    <property type="term" value="P:ubiquitin-dependent protein catabolic process"/>
    <property type="evidence" value="ECO:0007669"/>
    <property type="project" value="InterPro"/>
</dbReference>
<dbReference type="PANTHER" id="PTHR11932">
    <property type="entry name" value="CULLIN"/>
    <property type="match status" value="1"/>
</dbReference>
<organism evidence="6 7">
    <name type="scientific">Candida metapsilosis</name>
    <dbReference type="NCBI Taxonomy" id="273372"/>
    <lineage>
        <taxon>Eukaryota</taxon>
        <taxon>Fungi</taxon>
        <taxon>Dikarya</taxon>
        <taxon>Ascomycota</taxon>
        <taxon>Saccharomycotina</taxon>
        <taxon>Pichiomycetes</taxon>
        <taxon>Debaryomycetaceae</taxon>
        <taxon>Candida/Lodderomyces clade</taxon>
        <taxon>Candida</taxon>
    </lineage>
</organism>
<comment type="caution">
    <text evidence="6">The sequence shown here is derived from an EMBL/GenBank/DDBJ whole genome shotgun (WGS) entry which is preliminary data.</text>
</comment>
<dbReference type="InterPro" id="IPR045093">
    <property type="entry name" value="Cullin"/>
</dbReference>
<dbReference type="GeneID" id="93649250"/>
<dbReference type="EMBL" id="JAEOAQ010000001">
    <property type="protein sequence ID" value="KAG5421530.1"/>
    <property type="molecule type" value="Genomic_DNA"/>
</dbReference>
<feature type="domain" description="Cullin family profile" evidence="5">
    <location>
        <begin position="545"/>
        <end position="729"/>
    </location>
</feature>
<feature type="compositionally biased region" description="Low complexity" evidence="4">
    <location>
        <begin position="40"/>
        <end position="49"/>
    </location>
</feature>
<dbReference type="InterPro" id="IPR019559">
    <property type="entry name" value="Cullin_neddylation_domain"/>
</dbReference>
<sequence>MPKTIPQILDFGSSSTLSSASSQSLTPAGILSHIAPTPSPSSSENPSTSKIRTSHLLQHRPKKRKRTPVIQDEETNTESSLSESTQRQLDASKQILYDVIDRVLDGQALGHSLSFLYGRVEAVCRYKHTEQKALAEYLFGKLDEYFETLTSKQFPDFEELEADNLIIGIVKSVLIAMSICQRIIDDWKSWSQPIMKLSQVFAFLEKNYLRPHHSRKSIVKYGETKFADFYFEKGESSVDSEGEVLHERFSMYSQRNQRNINVVFESYSIVARFHYCLKFYSDTHHNAITQTFRDMTTIISRVSSEGFRWPYLVQGVVSANFELFKNDSLGWFCNEDYKKASNLKKKFMIIEDEIGFYKSCGVKKQALDYIASKLTYWLIFRDDFTGLVLESFEDLLGSPSDMKLLKKMCIEVKQDLELNGEQQLCYVWKEFSRRKFQEAINKYQSGMVDNQLYPNVIIYLYTISKDLEEKVALYGCGGNVFGTLVSMSLGDIINKSPNNTYIIQQLCKLCDLYFKSKLTNVIDSLVDLWRTVSCVYLPMSSHVDFLTVYKKDLSRRLILGKTSNITEEHKLAKSFLTFVYGNEIFDTITSMFENMQSSDEVYAKLIRAPGLEFKPVVLEKATWTDIPNQNLSSIPLPSQFANVLNKFGQAFSKADERNGRKQLDWSNYKLHQLTIAGHFNSGEKSINANMLQAMVILLFNESNEYTFEQILEKTKMDSPLLQAVINTMVTGRCKILKQEGNVIKFNKSFKDKSKTIKLPAIKESSTALAPTKATPDKEVAEIIERNRTEEFKSVVVRIMKQSKTLSMTDLLNQSIEILQKRRPVSIIDLKSAIERLITDEFLKRKNRDTIEYIP</sequence>
<evidence type="ECO:0000313" key="6">
    <source>
        <dbReference type="EMBL" id="KAG5421530.1"/>
    </source>
</evidence>
<dbReference type="SUPFAM" id="SSF75632">
    <property type="entry name" value="Cullin homology domain"/>
    <property type="match status" value="1"/>
</dbReference>
<dbReference type="SUPFAM" id="SSF74788">
    <property type="entry name" value="Cullin repeat-like"/>
    <property type="match status" value="1"/>
</dbReference>
<dbReference type="InterPro" id="IPR016158">
    <property type="entry name" value="Cullin_homology"/>
</dbReference>
<dbReference type="InterPro" id="IPR059120">
    <property type="entry name" value="Cullin-like_AB"/>
</dbReference>
<evidence type="ECO:0000256" key="3">
    <source>
        <dbReference type="RuleBase" id="RU003829"/>
    </source>
</evidence>
<dbReference type="Proteomes" id="UP000669133">
    <property type="component" value="Unassembled WGS sequence"/>
</dbReference>
<dbReference type="GO" id="GO:0031625">
    <property type="term" value="F:ubiquitin protein ligase binding"/>
    <property type="evidence" value="ECO:0007669"/>
    <property type="project" value="InterPro"/>
</dbReference>
<evidence type="ECO:0000256" key="2">
    <source>
        <dbReference type="PROSITE-ProRule" id="PRU00330"/>
    </source>
</evidence>
<dbReference type="Gene3D" id="1.20.1310.10">
    <property type="entry name" value="Cullin Repeats"/>
    <property type="match status" value="2"/>
</dbReference>
<reference evidence="6 7" key="1">
    <citation type="submission" date="2020-12" db="EMBL/GenBank/DDBJ databases">
        <title>Effect of drift, selection, and recombination on the evolution of hybrid genomes in Candida yeast pathogens.</title>
        <authorList>
            <person name="Mixao V."/>
            <person name="Ksiezopolska E."/>
            <person name="Saus E."/>
            <person name="Boekhout T."/>
            <person name="Gacser A."/>
            <person name="Gabaldon T."/>
        </authorList>
    </citation>
    <scope>NUCLEOTIDE SEQUENCE [LARGE SCALE GENOMIC DNA]</scope>
    <source>
        <strain evidence="6 7">BP57</strain>
    </source>
</reference>
<dbReference type="Gene3D" id="3.30.230.130">
    <property type="entry name" value="Cullin, Chain C, Domain 2"/>
    <property type="match status" value="1"/>
</dbReference>
<dbReference type="InterPro" id="IPR016159">
    <property type="entry name" value="Cullin_repeat-like_dom_sf"/>
</dbReference>
<keyword evidence="7" id="KW-1185">Reference proteome</keyword>
<feature type="region of interest" description="Disordered" evidence="4">
    <location>
        <begin position="1"/>
        <end position="86"/>
    </location>
</feature>
<dbReference type="Gene3D" id="1.10.10.10">
    <property type="entry name" value="Winged helix-like DNA-binding domain superfamily/Winged helix DNA-binding domain"/>
    <property type="match status" value="1"/>
</dbReference>
<name>A0A8H7ZKB9_9ASCO</name>
<comment type="similarity">
    <text evidence="1 2 3">Belongs to the cullin family.</text>
</comment>
<dbReference type="InterPro" id="IPR036388">
    <property type="entry name" value="WH-like_DNA-bd_sf"/>
</dbReference>
<accession>A0A8H7ZKB9</accession>
<proteinExistence type="inferred from homology"/>
<dbReference type="InterPro" id="IPR001373">
    <property type="entry name" value="Cullin_N"/>
</dbReference>
<dbReference type="Pfam" id="PF26557">
    <property type="entry name" value="Cullin_AB"/>
    <property type="match status" value="1"/>
</dbReference>
<dbReference type="SMART" id="SM00884">
    <property type="entry name" value="Cullin_Nedd8"/>
    <property type="match status" value="1"/>
</dbReference>
<gene>
    <name evidence="6" type="ORF">I9W82_000621</name>
</gene>
<evidence type="ECO:0000313" key="7">
    <source>
        <dbReference type="Proteomes" id="UP000669133"/>
    </source>
</evidence>
<protein>
    <recommendedName>
        <fullName evidence="5">Cullin family profile domain-containing protein</fullName>
    </recommendedName>
</protein>
<feature type="compositionally biased region" description="Low complexity" evidence="4">
    <location>
        <begin position="13"/>
        <end position="26"/>
    </location>
</feature>
<dbReference type="RefSeq" id="XP_067550646.1">
    <property type="nucleotide sequence ID" value="XM_067695006.1"/>
</dbReference>
<dbReference type="InterPro" id="IPR036390">
    <property type="entry name" value="WH_DNA-bd_sf"/>
</dbReference>
<dbReference type="AlphaFoldDB" id="A0A8H7ZKB9"/>
<dbReference type="InterPro" id="IPR036317">
    <property type="entry name" value="Cullin_homology_sf"/>
</dbReference>
<feature type="compositionally biased region" description="Basic residues" evidence="4">
    <location>
        <begin position="57"/>
        <end position="67"/>
    </location>
</feature>
<dbReference type="Pfam" id="PF10557">
    <property type="entry name" value="Cullin_Nedd8"/>
    <property type="match status" value="1"/>
</dbReference>
<evidence type="ECO:0000256" key="1">
    <source>
        <dbReference type="ARBA" id="ARBA00006019"/>
    </source>
</evidence>
<dbReference type="SUPFAM" id="SSF46785">
    <property type="entry name" value="Winged helix' DNA-binding domain"/>
    <property type="match status" value="1"/>
</dbReference>
<dbReference type="OrthoDB" id="27073at2759"/>